<gene>
    <name evidence="2" type="ORF">DFH94DRAFT_754317</name>
</gene>
<sequence length="794" mass="88062">MVICRFRLVPKFLVLPSPPLHSHHVVITKSFSSKATTPSRQSLPVPTSLHPPPSAQVFQRDLSPTDEISKDSLPGWLGQDTNEQPSTTSNQDDAKKKDDMGHSPTLSMLYAHLNIPEFSKLATELSSEQVRGFALRAQKARHTYVLDNLSRNILDSPEAIRTELATTLLSIPHLRLNPSLTASLSLCIAPDHLSSLSLNALSRIACTLIHHPSPSNTETRLTRLVSDIADRLELFWKKNHRPPSSSGHIIPVWALFRLVMHLSELHLREPATRVLQSLVEMAYIPPEAIQRIDQSSGDFHLIIMLTLVHSCIFWKWNSRALALLRSYLGRKPSAGPVISRLCQDVLYALMEFPTVEDLDLGVSFVKDVLSRTEPIIVYPGIVRQIYSNAERLSQPQIAASLYKLTQCEPTQSLHKFPLPSGTALTWFLRRLSKNAADLHLARRLVKQVADGCEPIPLEDRAEFIAIAAENGFASPARSLWERYSPGRGGRIVAGNAAMLVRMCSLFAGLRRGKVAHKFESSGPANSIIGSGPHDNANAEDDKDFRNFANLVLTRYREAKEPLHHASREDLNALARANIILGHYTEALQVLKVVVDRNERPDLHDVNVILSAISNVDPRMALGMVQRMVAFGPKPDGISFGTVIHQAARHADFRVIIGLLRLARETGQQLTTKTVVTVIRASVALSGADKDAVRDNLVHALGVITANEHSSHLATQDMGRFCIDEALRADDPALAFIFWKRVLRPRAEWDDGLHVSTRRRIARSLRSHCEKGHIGTVDCHRMTYALSGRGKGGDG</sequence>
<feature type="compositionally biased region" description="Polar residues" evidence="1">
    <location>
        <begin position="31"/>
        <end position="45"/>
    </location>
</feature>
<proteinExistence type="predicted"/>
<evidence type="ECO:0000313" key="3">
    <source>
        <dbReference type="Proteomes" id="UP000759537"/>
    </source>
</evidence>
<feature type="compositionally biased region" description="Basic and acidic residues" evidence="1">
    <location>
        <begin position="92"/>
        <end position="101"/>
    </location>
</feature>
<reference evidence="2" key="2">
    <citation type="journal article" date="2020" name="Nat. Commun.">
        <title>Large-scale genome sequencing of mycorrhizal fungi provides insights into the early evolution of symbiotic traits.</title>
        <authorList>
            <person name="Miyauchi S."/>
            <person name="Kiss E."/>
            <person name="Kuo A."/>
            <person name="Drula E."/>
            <person name="Kohler A."/>
            <person name="Sanchez-Garcia M."/>
            <person name="Morin E."/>
            <person name="Andreopoulos B."/>
            <person name="Barry K.W."/>
            <person name="Bonito G."/>
            <person name="Buee M."/>
            <person name="Carver A."/>
            <person name="Chen C."/>
            <person name="Cichocki N."/>
            <person name="Clum A."/>
            <person name="Culley D."/>
            <person name="Crous P.W."/>
            <person name="Fauchery L."/>
            <person name="Girlanda M."/>
            <person name="Hayes R.D."/>
            <person name="Keri Z."/>
            <person name="LaButti K."/>
            <person name="Lipzen A."/>
            <person name="Lombard V."/>
            <person name="Magnuson J."/>
            <person name="Maillard F."/>
            <person name="Murat C."/>
            <person name="Nolan M."/>
            <person name="Ohm R.A."/>
            <person name="Pangilinan J."/>
            <person name="Pereira M.F."/>
            <person name="Perotto S."/>
            <person name="Peter M."/>
            <person name="Pfister S."/>
            <person name="Riley R."/>
            <person name="Sitrit Y."/>
            <person name="Stielow J.B."/>
            <person name="Szollosi G."/>
            <person name="Zifcakova L."/>
            <person name="Stursova M."/>
            <person name="Spatafora J.W."/>
            <person name="Tedersoo L."/>
            <person name="Vaario L.M."/>
            <person name="Yamada A."/>
            <person name="Yan M."/>
            <person name="Wang P."/>
            <person name="Xu J."/>
            <person name="Bruns T."/>
            <person name="Baldrian P."/>
            <person name="Vilgalys R."/>
            <person name="Dunand C."/>
            <person name="Henrissat B."/>
            <person name="Grigoriev I.V."/>
            <person name="Hibbett D."/>
            <person name="Nagy L.G."/>
            <person name="Martin F.M."/>
        </authorList>
    </citation>
    <scope>NUCLEOTIDE SEQUENCE</scope>
    <source>
        <strain evidence="2">Prilba</strain>
    </source>
</reference>
<comment type="caution">
    <text evidence="2">The sequence shown here is derived from an EMBL/GenBank/DDBJ whole genome shotgun (WGS) entry which is preliminary data.</text>
</comment>
<dbReference type="AlphaFoldDB" id="A0A9P5MTC0"/>
<evidence type="ECO:0000256" key="1">
    <source>
        <dbReference type="SAM" id="MobiDB-lite"/>
    </source>
</evidence>
<organism evidence="2 3">
    <name type="scientific">Russula ochroleuca</name>
    <dbReference type="NCBI Taxonomy" id="152965"/>
    <lineage>
        <taxon>Eukaryota</taxon>
        <taxon>Fungi</taxon>
        <taxon>Dikarya</taxon>
        <taxon>Basidiomycota</taxon>
        <taxon>Agaricomycotina</taxon>
        <taxon>Agaricomycetes</taxon>
        <taxon>Russulales</taxon>
        <taxon>Russulaceae</taxon>
        <taxon>Russula</taxon>
    </lineage>
</organism>
<dbReference type="InterPro" id="IPR011990">
    <property type="entry name" value="TPR-like_helical_dom_sf"/>
</dbReference>
<protein>
    <recommendedName>
        <fullName evidence="4">Pentatricopeptide repeat-containing protein</fullName>
    </recommendedName>
</protein>
<evidence type="ECO:0008006" key="4">
    <source>
        <dbReference type="Google" id="ProtNLM"/>
    </source>
</evidence>
<accession>A0A9P5MTC0</accession>
<reference evidence="2" key="1">
    <citation type="submission" date="2019-10" db="EMBL/GenBank/DDBJ databases">
        <authorList>
            <consortium name="DOE Joint Genome Institute"/>
            <person name="Kuo A."/>
            <person name="Miyauchi S."/>
            <person name="Kiss E."/>
            <person name="Drula E."/>
            <person name="Kohler A."/>
            <person name="Sanchez-Garcia M."/>
            <person name="Andreopoulos B."/>
            <person name="Barry K.W."/>
            <person name="Bonito G."/>
            <person name="Buee M."/>
            <person name="Carver A."/>
            <person name="Chen C."/>
            <person name="Cichocki N."/>
            <person name="Clum A."/>
            <person name="Culley D."/>
            <person name="Crous P.W."/>
            <person name="Fauchery L."/>
            <person name="Girlanda M."/>
            <person name="Hayes R."/>
            <person name="Keri Z."/>
            <person name="LaButti K."/>
            <person name="Lipzen A."/>
            <person name="Lombard V."/>
            <person name="Magnuson J."/>
            <person name="Maillard F."/>
            <person name="Morin E."/>
            <person name="Murat C."/>
            <person name="Nolan M."/>
            <person name="Ohm R."/>
            <person name="Pangilinan J."/>
            <person name="Pereira M."/>
            <person name="Perotto S."/>
            <person name="Peter M."/>
            <person name="Riley R."/>
            <person name="Sitrit Y."/>
            <person name="Stielow B."/>
            <person name="Szollosi G."/>
            <person name="Zifcakova L."/>
            <person name="Stursova M."/>
            <person name="Spatafora J.W."/>
            <person name="Tedersoo L."/>
            <person name="Vaario L.-M."/>
            <person name="Yamada A."/>
            <person name="Yan M."/>
            <person name="Wang P."/>
            <person name="Xu J."/>
            <person name="Bruns T."/>
            <person name="Baldrian P."/>
            <person name="Vilgalys R."/>
            <person name="Henrissat B."/>
            <person name="Grigoriev I.V."/>
            <person name="Hibbett D."/>
            <person name="Nagy L.G."/>
            <person name="Martin F.M."/>
        </authorList>
    </citation>
    <scope>NUCLEOTIDE SEQUENCE</scope>
    <source>
        <strain evidence="2">Prilba</strain>
    </source>
</reference>
<dbReference type="Gene3D" id="1.25.40.10">
    <property type="entry name" value="Tetratricopeptide repeat domain"/>
    <property type="match status" value="1"/>
</dbReference>
<name>A0A9P5MTC0_9AGAM</name>
<dbReference type="OrthoDB" id="185373at2759"/>
<dbReference type="Proteomes" id="UP000759537">
    <property type="component" value="Unassembled WGS sequence"/>
</dbReference>
<feature type="region of interest" description="Disordered" evidence="1">
    <location>
        <begin position="31"/>
        <end position="103"/>
    </location>
</feature>
<feature type="compositionally biased region" description="Polar residues" evidence="1">
    <location>
        <begin position="79"/>
        <end position="91"/>
    </location>
</feature>
<keyword evidence="3" id="KW-1185">Reference proteome</keyword>
<dbReference type="EMBL" id="WHVB01000012">
    <property type="protein sequence ID" value="KAF8478194.1"/>
    <property type="molecule type" value="Genomic_DNA"/>
</dbReference>
<evidence type="ECO:0000313" key="2">
    <source>
        <dbReference type="EMBL" id="KAF8478194.1"/>
    </source>
</evidence>